<sequence>MAEFTVKFMGIGTAPLRAERLSAPNAHEARQVAAQRIGSSRTFARALVYEGADLRFEIDKTGYSRAAV</sequence>
<name>A0A7X5YH63_9CAUL</name>
<dbReference type="Proteomes" id="UP000587415">
    <property type="component" value="Unassembled WGS sequence"/>
</dbReference>
<evidence type="ECO:0000313" key="2">
    <source>
        <dbReference type="Proteomes" id="UP000587415"/>
    </source>
</evidence>
<dbReference type="RefSeq" id="WP_168044787.1">
    <property type="nucleotide sequence ID" value="NZ_JAATJM010000001.1"/>
</dbReference>
<accession>A0A7X5YH63</accession>
<evidence type="ECO:0000313" key="1">
    <source>
        <dbReference type="EMBL" id="NJC39852.1"/>
    </source>
</evidence>
<dbReference type="AlphaFoldDB" id="A0A7X5YH63"/>
<gene>
    <name evidence="1" type="ORF">GGQ87_000110</name>
</gene>
<protein>
    <submittedName>
        <fullName evidence="1">Uncharacterized protein</fullName>
    </submittedName>
</protein>
<dbReference type="EMBL" id="JAATJM010000001">
    <property type="protein sequence ID" value="NJC39852.1"/>
    <property type="molecule type" value="Genomic_DNA"/>
</dbReference>
<keyword evidence="2" id="KW-1185">Reference proteome</keyword>
<proteinExistence type="predicted"/>
<comment type="caution">
    <text evidence="1">The sequence shown here is derived from an EMBL/GenBank/DDBJ whole genome shotgun (WGS) entry which is preliminary data.</text>
</comment>
<organism evidence="1 2">
    <name type="scientific">Brevundimonas alba</name>
    <dbReference type="NCBI Taxonomy" id="74314"/>
    <lineage>
        <taxon>Bacteria</taxon>
        <taxon>Pseudomonadati</taxon>
        <taxon>Pseudomonadota</taxon>
        <taxon>Alphaproteobacteria</taxon>
        <taxon>Caulobacterales</taxon>
        <taxon>Caulobacteraceae</taxon>
        <taxon>Brevundimonas</taxon>
    </lineage>
</organism>
<reference evidence="1 2" key="1">
    <citation type="submission" date="2020-03" db="EMBL/GenBank/DDBJ databases">
        <title>Genomic Encyclopedia of Type Strains, Phase IV (KMG-IV): sequencing the most valuable type-strain genomes for metagenomic binning, comparative biology and taxonomic classification.</title>
        <authorList>
            <person name="Goeker M."/>
        </authorList>
    </citation>
    <scope>NUCLEOTIDE SEQUENCE [LARGE SCALE GENOMIC DNA]</scope>
    <source>
        <strain evidence="1 2">DSM 4736</strain>
    </source>
</reference>